<evidence type="ECO:0000259" key="3">
    <source>
        <dbReference type="Pfam" id="PF05970"/>
    </source>
</evidence>
<dbReference type="Pfam" id="PF05970">
    <property type="entry name" value="PIF1"/>
    <property type="match status" value="1"/>
</dbReference>
<dbReference type="GO" id="GO:0006281">
    <property type="term" value="P:DNA repair"/>
    <property type="evidence" value="ECO:0007669"/>
    <property type="project" value="UniProtKB-KW"/>
</dbReference>
<dbReference type="PANTHER" id="PTHR47642">
    <property type="entry name" value="ATP-DEPENDENT DNA HELICASE"/>
    <property type="match status" value="1"/>
</dbReference>
<dbReference type="STRING" id="47428.A0A284RZK3"/>
<keyword evidence="1" id="KW-0227">DNA damage</keyword>
<name>A0A284RZK3_ARMOS</name>
<feature type="region of interest" description="Disordered" evidence="2">
    <location>
        <begin position="1"/>
        <end position="33"/>
    </location>
</feature>
<evidence type="ECO:0000313" key="5">
    <source>
        <dbReference type="Proteomes" id="UP000219338"/>
    </source>
</evidence>
<proteinExistence type="inferred from homology"/>
<protein>
    <recommendedName>
        <fullName evidence="1">ATP-dependent DNA helicase</fullName>
        <ecNumber evidence="1">5.6.2.3</ecNumber>
    </recommendedName>
</protein>
<evidence type="ECO:0000256" key="2">
    <source>
        <dbReference type="SAM" id="MobiDB-lite"/>
    </source>
</evidence>
<comment type="similarity">
    <text evidence="1">Belongs to the helicase family.</text>
</comment>
<accession>A0A284RZK3</accession>
<dbReference type="OrthoDB" id="432234at2759"/>
<dbReference type="Proteomes" id="UP000219338">
    <property type="component" value="Unassembled WGS sequence"/>
</dbReference>
<dbReference type="SUPFAM" id="SSF52540">
    <property type="entry name" value="P-loop containing nucleoside triphosphate hydrolases"/>
    <property type="match status" value="1"/>
</dbReference>
<keyword evidence="1" id="KW-0067">ATP-binding</keyword>
<dbReference type="Gene3D" id="3.40.50.300">
    <property type="entry name" value="P-loop containing nucleotide triphosphate hydrolases"/>
    <property type="match status" value="1"/>
</dbReference>
<feature type="compositionally biased region" description="Polar residues" evidence="2">
    <location>
        <begin position="9"/>
        <end position="21"/>
    </location>
</feature>
<dbReference type="GO" id="GO:0016887">
    <property type="term" value="F:ATP hydrolysis activity"/>
    <property type="evidence" value="ECO:0007669"/>
    <property type="project" value="RHEA"/>
</dbReference>
<keyword evidence="5" id="KW-1185">Reference proteome</keyword>
<keyword evidence="1" id="KW-0547">Nucleotide-binding</keyword>
<evidence type="ECO:0000313" key="4">
    <source>
        <dbReference type="EMBL" id="SJL14193.1"/>
    </source>
</evidence>
<dbReference type="InterPro" id="IPR010285">
    <property type="entry name" value="DNA_helicase_pif1-like_DEAD"/>
</dbReference>
<keyword evidence="1" id="KW-0378">Hydrolase</keyword>
<evidence type="ECO:0000256" key="1">
    <source>
        <dbReference type="RuleBase" id="RU363044"/>
    </source>
</evidence>
<keyword evidence="1" id="KW-0347">Helicase</keyword>
<comment type="cofactor">
    <cofactor evidence="1">
        <name>Mg(2+)</name>
        <dbReference type="ChEBI" id="CHEBI:18420"/>
    </cofactor>
</comment>
<gene>
    <name evidence="4" type="ORF">ARMOST_17648</name>
</gene>
<dbReference type="EC" id="5.6.2.3" evidence="1"/>
<feature type="domain" description="DNA helicase Pif1-like DEAD-box helicase" evidence="3">
    <location>
        <begin position="92"/>
        <end position="262"/>
    </location>
</feature>
<sequence length="408" mass="46064">MDDAGLPQDTITDAPQDQTPRSWDGDTSGGVRPMTVNINDIKDVETFFHRVSRKFKLNAEQEIAFMIMLKTFALHKTFVNVNMNTLEEPFPLHMFLTGPGGTGKTHVIKALMAVMRGFDSTHSLRFLVPTGSAAALNDGMTIHKAFGISICNKASRHSMQTMDGKERFVSSLSDISRRRLETNFKDMDVLVIDEVSLLQQELLPDVEAGCRYGKDLTQWWFSGMMVIFTGDLYQFPPIKGSAVYSRIKEHTAIDHKNLSKRIGRLAWNSMTDVVYLHQQKRMERDPDYATAVQRLRLRQCMPEDVLLFNKCIIKTFSYQCGVDMDGVEAVAVVHTNLLQHSINSYKAMSNCSTQDVITCCTTDRIGGRLVPEMYQADLLDRDISRVINKGELHGCLAYYVGMPVILRS</sequence>
<dbReference type="GO" id="GO:0006310">
    <property type="term" value="P:DNA recombination"/>
    <property type="evidence" value="ECO:0007669"/>
    <property type="project" value="UniProtKB-KW"/>
</dbReference>
<comment type="catalytic activity">
    <reaction evidence="1">
        <text>ATP + H2O = ADP + phosphate + H(+)</text>
        <dbReference type="Rhea" id="RHEA:13065"/>
        <dbReference type="ChEBI" id="CHEBI:15377"/>
        <dbReference type="ChEBI" id="CHEBI:15378"/>
        <dbReference type="ChEBI" id="CHEBI:30616"/>
        <dbReference type="ChEBI" id="CHEBI:43474"/>
        <dbReference type="ChEBI" id="CHEBI:456216"/>
        <dbReference type="EC" id="5.6.2.3"/>
    </reaction>
</comment>
<reference evidence="5" key="1">
    <citation type="journal article" date="2017" name="Nat. Ecol. Evol.">
        <title>Genome expansion and lineage-specific genetic innovations in the forest pathogenic fungi Armillaria.</title>
        <authorList>
            <person name="Sipos G."/>
            <person name="Prasanna A.N."/>
            <person name="Walter M.C."/>
            <person name="O'Connor E."/>
            <person name="Balint B."/>
            <person name="Krizsan K."/>
            <person name="Kiss B."/>
            <person name="Hess J."/>
            <person name="Varga T."/>
            <person name="Slot J."/>
            <person name="Riley R."/>
            <person name="Boka B."/>
            <person name="Rigling D."/>
            <person name="Barry K."/>
            <person name="Lee J."/>
            <person name="Mihaltcheva S."/>
            <person name="LaButti K."/>
            <person name="Lipzen A."/>
            <person name="Waldron R."/>
            <person name="Moloney N.M."/>
            <person name="Sperisen C."/>
            <person name="Kredics L."/>
            <person name="Vagvoelgyi C."/>
            <person name="Patrignani A."/>
            <person name="Fitzpatrick D."/>
            <person name="Nagy I."/>
            <person name="Doyle S."/>
            <person name="Anderson J.B."/>
            <person name="Grigoriev I.V."/>
            <person name="Gueldener U."/>
            <person name="Muensterkoetter M."/>
            <person name="Nagy L.G."/>
        </authorList>
    </citation>
    <scope>NUCLEOTIDE SEQUENCE [LARGE SCALE GENOMIC DNA]</scope>
    <source>
        <strain evidence="5">C18/9</strain>
    </source>
</reference>
<dbReference type="EMBL" id="FUEG01000022">
    <property type="protein sequence ID" value="SJL14193.1"/>
    <property type="molecule type" value="Genomic_DNA"/>
</dbReference>
<dbReference type="InterPro" id="IPR027417">
    <property type="entry name" value="P-loop_NTPase"/>
</dbReference>
<keyword evidence="1" id="KW-0233">DNA recombination</keyword>
<dbReference type="InterPro" id="IPR051055">
    <property type="entry name" value="PIF1_helicase"/>
</dbReference>
<organism evidence="4 5">
    <name type="scientific">Armillaria ostoyae</name>
    <name type="common">Armillaria root rot fungus</name>
    <dbReference type="NCBI Taxonomy" id="47428"/>
    <lineage>
        <taxon>Eukaryota</taxon>
        <taxon>Fungi</taxon>
        <taxon>Dikarya</taxon>
        <taxon>Basidiomycota</taxon>
        <taxon>Agaricomycotina</taxon>
        <taxon>Agaricomycetes</taxon>
        <taxon>Agaricomycetidae</taxon>
        <taxon>Agaricales</taxon>
        <taxon>Marasmiineae</taxon>
        <taxon>Physalacriaceae</taxon>
        <taxon>Armillaria</taxon>
    </lineage>
</organism>
<dbReference type="GO" id="GO:0000723">
    <property type="term" value="P:telomere maintenance"/>
    <property type="evidence" value="ECO:0007669"/>
    <property type="project" value="InterPro"/>
</dbReference>
<dbReference type="GO" id="GO:0005524">
    <property type="term" value="F:ATP binding"/>
    <property type="evidence" value="ECO:0007669"/>
    <property type="project" value="UniProtKB-KW"/>
</dbReference>
<dbReference type="GO" id="GO:0043139">
    <property type="term" value="F:5'-3' DNA helicase activity"/>
    <property type="evidence" value="ECO:0007669"/>
    <property type="project" value="UniProtKB-EC"/>
</dbReference>
<keyword evidence="1" id="KW-0234">DNA repair</keyword>
<dbReference type="AlphaFoldDB" id="A0A284RZK3"/>